<dbReference type="Gene3D" id="3.40.190.10">
    <property type="entry name" value="Periplasmic binding protein-like II"/>
    <property type="match status" value="2"/>
</dbReference>
<dbReference type="GO" id="GO:0005576">
    <property type="term" value="C:extracellular region"/>
    <property type="evidence" value="ECO:0007669"/>
    <property type="project" value="TreeGrafter"/>
</dbReference>
<evidence type="ECO:0000313" key="6">
    <source>
        <dbReference type="EMBL" id="OZI36049.1"/>
    </source>
</evidence>
<evidence type="ECO:0000256" key="1">
    <source>
        <dbReference type="ARBA" id="ARBA00010333"/>
    </source>
</evidence>
<evidence type="ECO:0000256" key="4">
    <source>
        <dbReference type="SAM" id="SignalP"/>
    </source>
</evidence>
<keyword evidence="2" id="KW-0813">Transport</keyword>
<accession>A0A261SF68</accession>
<proteinExistence type="inferred from homology"/>
<dbReference type="RefSeq" id="WP_094826857.1">
    <property type="nucleotide sequence ID" value="NZ_NEVL01000003.1"/>
</dbReference>
<comment type="similarity">
    <text evidence="1">Belongs to the bacterial solute-binding protein 3 family.</text>
</comment>
<dbReference type="InterPro" id="IPR001638">
    <property type="entry name" value="Solute-binding_3/MltF_N"/>
</dbReference>
<name>A0A261SF68_9BORD</name>
<dbReference type="SUPFAM" id="SSF53850">
    <property type="entry name" value="Periplasmic binding protein-like II"/>
    <property type="match status" value="1"/>
</dbReference>
<dbReference type="GO" id="GO:0030288">
    <property type="term" value="C:outer membrane-bounded periplasmic space"/>
    <property type="evidence" value="ECO:0007669"/>
    <property type="project" value="TreeGrafter"/>
</dbReference>
<feature type="chain" id="PRO_5013125404" evidence="4">
    <location>
        <begin position="23"/>
        <end position="303"/>
    </location>
</feature>
<evidence type="ECO:0000256" key="2">
    <source>
        <dbReference type="ARBA" id="ARBA00022448"/>
    </source>
</evidence>
<protein>
    <submittedName>
        <fullName evidence="6">Amino acid ABC transporter substrate-binding protein</fullName>
    </submittedName>
</protein>
<dbReference type="PANTHER" id="PTHR30085">
    <property type="entry name" value="AMINO ACID ABC TRANSPORTER PERMEASE"/>
    <property type="match status" value="1"/>
</dbReference>
<evidence type="ECO:0000256" key="3">
    <source>
        <dbReference type="ARBA" id="ARBA00022729"/>
    </source>
</evidence>
<dbReference type="OrthoDB" id="7240770at2"/>
<sequence>MKAIAALLAAASLAGAASAVHAEGNSRLDKIRETGVITLGHPETSVPFAYLDGNQKPIGYTVEICQEVAKYVQAALKLPKLDVHYNPTTSATRIPLLANGTIDLECGNTTNLEERHKFVSFAPTTFVAQVVLVARKDGGVNPDDLASFRGKSIAAQAGGQTFKLVSQLNAQHKYGITMAPAKDTAETLLMVESGRAAGSANDDGIAYGSVAASKNPEAFVIGKKGLQLAPYGILQPKDDPAFKKVVDDAVKDLIKTGEVNAIYDKYFNTPIPPKGINLKYPMSDALKRALANPTDSGDPKVYE</sequence>
<organism evidence="6 7">
    <name type="scientific">Bordetella genomosp. 1</name>
    <dbReference type="NCBI Taxonomy" id="1395607"/>
    <lineage>
        <taxon>Bacteria</taxon>
        <taxon>Pseudomonadati</taxon>
        <taxon>Pseudomonadota</taxon>
        <taxon>Betaproteobacteria</taxon>
        <taxon>Burkholderiales</taxon>
        <taxon>Alcaligenaceae</taxon>
        <taxon>Bordetella</taxon>
    </lineage>
</organism>
<dbReference type="PANTHER" id="PTHR30085:SF2">
    <property type="entry name" value="GLUTAMATE_ASPARTATE IMPORT SOLUTE-BINDING PROTEIN"/>
    <property type="match status" value="1"/>
</dbReference>
<dbReference type="GO" id="GO:0006865">
    <property type="term" value="P:amino acid transport"/>
    <property type="evidence" value="ECO:0007669"/>
    <property type="project" value="TreeGrafter"/>
</dbReference>
<dbReference type="Proteomes" id="UP000217005">
    <property type="component" value="Unassembled WGS sequence"/>
</dbReference>
<dbReference type="AlphaFoldDB" id="A0A261SF68"/>
<feature type="domain" description="Solute-binding protein family 3/N-terminal" evidence="5">
    <location>
        <begin position="36"/>
        <end position="270"/>
    </location>
</feature>
<feature type="signal peptide" evidence="4">
    <location>
        <begin position="1"/>
        <end position="22"/>
    </location>
</feature>
<reference evidence="6 7" key="1">
    <citation type="submission" date="2017-05" db="EMBL/GenBank/DDBJ databases">
        <title>Complete and WGS of Bordetella genogroups.</title>
        <authorList>
            <person name="Spilker T."/>
            <person name="LiPuma J."/>
        </authorList>
    </citation>
    <scope>NUCLEOTIDE SEQUENCE [LARGE SCALE GENOMIC DNA]</scope>
    <source>
        <strain evidence="6 7">AU17610</strain>
    </source>
</reference>
<evidence type="ECO:0000313" key="7">
    <source>
        <dbReference type="Proteomes" id="UP000217005"/>
    </source>
</evidence>
<comment type="caution">
    <text evidence="6">The sequence shown here is derived from an EMBL/GenBank/DDBJ whole genome shotgun (WGS) entry which is preliminary data.</text>
</comment>
<dbReference type="CDD" id="cd13688">
    <property type="entry name" value="PBP2_GltI_DEBP"/>
    <property type="match status" value="1"/>
</dbReference>
<gene>
    <name evidence="6" type="ORF">CEG14_13515</name>
</gene>
<dbReference type="InterPro" id="IPR051455">
    <property type="entry name" value="Bact_solute-bind_prot3"/>
</dbReference>
<dbReference type="SMART" id="SM00062">
    <property type="entry name" value="PBPb"/>
    <property type="match status" value="1"/>
</dbReference>
<dbReference type="Pfam" id="PF00497">
    <property type="entry name" value="SBP_bac_3"/>
    <property type="match status" value="1"/>
</dbReference>
<evidence type="ECO:0000259" key="5">
    <source>
        <dbReference type="SMART" id="SM00062"/>
    </source>
</evidence>
<keyword evidence="3 4" id="KW-0732">Signal</keyword>
<dbReference type="EMBL" id="NEVL01000003">
    <property type="protein sequence ID" value="OZI36049.1"/>
    <property type="molecule type" value="Genomic_DNA"/>
</dbReference>